<feature type="region of interest" description="Disordered" evidence="1">
    <location>
        <begin position="126"/>
        <end position="158"/>
    </location>
</feature>
<comment type="caution">
    <text evidence="2">The sequence shown here is derived from an EMBL/GenBank/DDBJ whole genome shotgun (WGS) entry which is preliminary data.</text>
</comment>
<dbReference type="AlphaFoldDB" id="A0AAN8WZV6"/>
<protein>
    <submittedName>
        <fullName evidence="2">Uncharacterized protein</fullName>
    </submittedName>
</protein>
<keyword evidence="3" id="KW-1185">Reference proteome</keyword>
<dbReference type="EMBL" id="JAXCGZ010016222">
    <property type="protein sequence ID" value="KAK7069514.1"/>
    <property type="molecule type" value="Genomic_DNA"/>
</dbReference>
<evidence type="ECO:0000256" key="1">
    <source>
        <dbReference type="SAM" id="MobiDB-lite"/>
    </source>
</evidence>
<evidence type="ECO:0000313" key="3">
    <source>
        <dbReference type="Proteomes" id="UP001381693"/>
    </source>
</evidence>
<feature type="compositionally biased region" description="Polar residues" evidence="1">
    <location>
        <begin position="50"/>
        <end position="65"/>
    </location>
</feature>
<reference evidence="2 3" key="1">
    <citation type="submission" date="2023-11" db="EMBL/GenBank/DDBJ databases">
        <title>Halocaridina rubra genome assembly.</title>
        <authorList>
            <person name="Smith C."/>
        </authorList>
    </citation>
    <scope>NUCLEOTIDE SEQUENCE [LARGE SCALE GENOMIC DNA]</scope>
    <source>
        <strain evidence="2">EP-1</strain>
        <tissue evidence="2">Whole</tissue>
    </source>
</reference>
<gene>
    <name evidence="2" type="ORF">SK128_027892</name>
</gene>
<evidence type="ECO:0000313" key="2">
    <source>
        <dbReference type="EMBL" id="KAK7069514.1"/>
    </source>
</evidence>
<feature type="non-terminal residue" evidence="2">
    <location>
        <position position="158"/>
    </location>
</feature>
<feature type="region of interest" description="Disordered" evidence="1">
    <location>
        <begin position="42"/>
        <end position="72"/>
    </location>
</feature>
<name>A0AAN8WZV6_HALRR</name>
<accession>A0AAN8WZV6</accession>
<proteinExistence type="predicted"/>
<dbReference type="Proteomes" id="UP001381693">
    <property type="component" value="Unassembled WGS sequence"/>
</dbReference>
<sequence length="158" mass="18530">MMGIYGKSMFMRAQLNRRDSSPMIGHDRVNYINPTVNYDKWPRKLRPQRRNWSNSGDTSRGSPTPGSRDGRRCSCMDNLNLTSEQLALLQRHTHNHNEEEQLLLQQQTDEILHASADVLTRMFSRLNNNADPRPQFSVTDPRYDPRFKRQDKKKTSQK</sequence>
<organism evidence="2 3">
    <name type="scientific">Halocaridina rubra</name>
    <name type="common">Hawaiian red shrimp</name>
    <dbReference type="NCBI Taxonomy" id="373956"/>
    <lineage>
        <taxon>Eukaryota</taxon>
        <taxon>Metazoa</taxon>
        <taxon>Ecdysozoa</taxon>
        <taxon>Arthropoda</taxon>
        <taxon>Crustacea</taxon>
        <taxon>Multicrustacea</taxon>
        <taxon>Malacostraca</taxon>
        <taxon>Eumalacostraca</taxon>
        <taxon>Eucarida</taxon>
        <taxon>Decapoda</taxon>
        <taxon>Pleocyemata</taxon>
        <taxon>Caridea</taxon>
        <taxon>Atyoidea</taxon>
        <taxon>Atyidae</taxon>
        <taxon>Halocaridina</taxon>
    </lineage>
</organism>
<feature type="compositionally biased region" description="Basic residues" evidence="1">
    <location>
        <begin position="149"/>
        <end position="158"/>
    </location>
</feature>